<keyword evidence="4" id="KW-1185">Reference proteome</keyword>
<reference evidence="3 4" key="1">
    <citation type="submission" date="2024-10" db="EMBL/GenBank/DDBJ databases">
        <title>Updated reference genomes for cyclostephanoid diatoms.</title>
        <authorList>
            <person name="Roberts W.R."/>
            <person name="Alverson A.J."/>
        </authorList>
    </citation>
    <scope>NUCLEOTIDE SEQUENCE [LARGE SCALE GENOMIC DNA]</scope>
    <source>
        <strain evidence="3 4">AJA232-27</strain>
    </source>
</reference>
<comment type="similarity">
    <text evidence="1">Belongs to the MYG1 family.</text>
</comment>
<proteinExistence type="inferred from homology"/>
<evidence type="ECO:0000256" key="2">
    <source>
        <dbReference type="SAM" id="MobiDB-lite"/>
    </source>
</evidence>
<protein>
    <submittedName>
        <fullName evidence="3">Uncharacterized protein</fullName>
    </submittedName>
</protein>
<dbReference type="Pfam" id="PF03690">
    <property type="entry name" value="MYG1_exonuc"/>
    <property type="match status" value="1"/>
</dbReference>
<evidence type="ECO:0000313" key="4">
    <source>
        <dbReference type="Proteomes" id="UP001530293"/>
    </source>
</evidence>
<evidence type="ECO:0000256" key="1">
    <source>
        <dbReference type="ARBA" id="ARBA00010105"/>
    </source>
</evidence>
<name>A0ABD3MCY4_9STRA</name>
<dbReference type="PANTHER" id="PTHR11215">
    <property type="entry name" value="METAL DEPENDENT HYDROLASE - RELATED"/>
    <property type="match status" value="1"/>
</dbReference>
<organism evidence="3 4">
    <name type="scientific">Discostella pseudostelligera</name>
    <dbReference type="NCBI Taxonomy" id="259834"/>
    <lineage>
        <taxon>Eukaryota</taxon>
        <taxon>Sar</taxon>
        <taxon>Stramenopiles</taxon>
        <taxon>Ochrophyta</taxon>
        <taxon>Bacillariophyta</taxon>
        <taxon>Coscinodiscophyceae</taxon>
        <taxon>Thalassiosirophycidae</taxon>
        <taxon>Stephanodiscales</taxon>
        <taxon>Stephanodiscaceae</taxon>
        <taxon>Discostella</taxon>
    </lineage>
</organism>
<feature type="region of interest" description="Disordered" evidence="2">
    <location>
        <begin position="294"/>
        <end position="314"/>
    </location>
</feature>
<sequence length="474" mass="52273">MVVGLRCRINSTSTIIPTTIFSAILLSTTTATSSSYSRLIGIHSSRAISNTAAAAAFTFVPTSSYPSFHRHHPSTTSSPSSPNLITLNMMSSASSSSSSSGTIYKRAKLSHLPSSTKLIGTHSGTFQADEALGVWLLRQTPTYRHAKVVRSRNESILNNCDIVLDVGGIYDHSKLRYDHHQRGYDEKFVPKKGTIERCTKLSASGLIYRHYGKEVICEYYPQLLLKDTTNDEALEWVYTKMYDSFMEAIDAIDTGVEPLPPNVMGSDGQEVQLVYRDNTGLSSRVSRINPRWNEVVEDEEGKDGETTAGTPPDPDARFEIASEMCGQDFMSILTKIVESDLPARTIVQSAVQSRYEVDSSGEIICLPSGGLPWKNEIYELEKEYGLDGSSSSTPLIKYVLYTDQSNMWRIQCVSVEGKAFENRRGLPEAWRGLRDEELSSLSGIEGCTFVHASGFIGGNASYEGVLEMARKALK</sequence>
<dbReference type="AlphaFoldDB" id="A0ABD3MCY4"/>
<gene>
    <name evidence="3" type="ORF">ACHAWU_001309</name>
</gene>
<comment type="caution">
    <text evidence="3">The sequence shown here is derived from an EMBL/GenBank/DDBJ whole genome shotgun (WGS) entry which is preliminary data.</text>
</comment>
<dbReference type="Proteomes" id="UP001530293">
    <property type="component" value="Unassembled WGS sequence"/>
</dbReference>
<evidence type="ECO:0000313" key="3">
    <source>
        <dbReference type="EMBL" id="KAL3761793.1"/>
    </source>
</evidence>
<dbReference type="EMBL" id="JALLBG020000147">
    <property type="protein sequence ID" value="KAL3761793.1"/>
    <property type="molecule type" value="Genomic_DNA"/>
</dbReference>
<dbReference type="InterPro" id="IPR003226">
    <property type="entry name" value="MYG1_exonuclease"/>
</dbReference>
<dbReference type="PANTHER" id="PTHR11215:SF1">
    <property type="entry name" value="MYG1 EXONUCLEASE"/>
    <property type="match status" value="1"/>
</dbReference>
<accession>A0ABD3MCY4</accession>